<evidence type="ECO:0000256" key="1">
    <source>
        <dbReference type="SAM" id="Phobius"/>
    </source>
</evidence>
<organism evidence="2">
    <name type="scientific">Darwinula stevensoni</name>
    <dbReference type="NCBI Taxonomy" id="69355"/>
    <lineage>
        <taxon>Eukaryota</taxon>
        <taxon>Metazoa</taxon>
        <taxon>Ecdysozoa</taxon>
        <taxon>Arthropoda</taxon>
        <taxon>Crustacea</taxon>
        <taxon>Oligostraca</taxon>
        <taxon>Ostracoda</taxon>
        <taxon>Podocopa</taxon>
        <taxon>Podocopida</taxon>
        <taxon>Darwinulocopina</taxon>
        <taxon>Darwinuloidea</taxon>
        <taxon>Darwinulidae</taxon>
        <taxon>Darwinula</taxon>
    </lineage>
</organism>
<keyword evidence="1" id="KW-1133">Transmembrane helix</keyword>
<name>A0A7R9AAQ4_9CRUS</name>
<keyword evidence="1" id="KW-0472">Membrane</keyword>
<dbReference type="Proteomes" id="UP000677054">
    <property type="component" value="Unassembled WGS sequence"/>
</dbReference>
<dbReference type="EMBL" id="LR902529">
    <property type="protein sequence ID" value="CAD7250694.1"/>
    <property type="molecule type" value="Genomic_DNA"/>
</dbReference>
<feature type="transmembrane region" description="Helical" evidence="1">
    <location>
        <begin position="47"/>
        <end position="63"/>
    </location>
</feature>
<protein>
    <submittedName>
        <fullName evidence="2">Uncharacterized protein</fullName>
    </submittedName>
</protein>
<accession>A0A7R9AAQ4</accession>
<keyword evidence="1" id="KW-0812">Transmembrane</keyword>
<evidence type="ECO:0000313" key="2">
    <source>
        <dbReference type="EMBL" id="CAD7250694.1"/>
    </source>
</evidence>
<evidence type="ECO:0000313" key="3">
    <source>
        <dbReference type="Proteomes" id="UP000677054"/>
    </source>
</evidence>
<keyword evidence="3" id="KW-1185">Reference proteome</keyword>
<reference evidence="2" key="1">
    <citation type="submission" date="2020-11" db="EMBL/GenBank/DDBJ databases">
        <authorList>
            <person name="Tran Van P."/>
        </authorList>
    </citation>
    <scope>NUCLEOTIDE SEQUENCE</scope>
</reference>
<feature type="transmembrane region" description="Helical" evidence="1">
    <location>
        <begin position="113"/>
        <end position="138"/>
    </location>
</feature>
<sequence length="243" mass="26953">MNGLLVRYGFGGRFCGVPSVNLHANDVSWYAYADVDQITEDMNRRPWSLLGLLVVLLLGMSHADNTKTEENLDAQELDGGRQSRGLALFGLMKEVVARATTTSEVLTLNLTNLVILLVLKGILIAIGIAGGFGFGGLFGGRSFETKKSFFQTDDLRWMMTYMIGTYDADYSCLNLLACLDPDNAHEYVMGAKLMIKGGKAVSDFSRGWIPYNTKYEQIVRDLQAGAEYAGQCERKYHCDLKLF</sequence>
<proteinExistence type="predicted"/>
<gene>
    <name evidence="2" type="ORF">DSTB1V02_LOCUS10464</name>
</gene>
<dbReference type="EMBL" id="CAJPEV010003012">
    <property type="protein sequence ID" value="CAG0898675.1"/>
    <property type="molecule type" value="Genomic_DNA"/>
</dbReference>
<dbReference type="AlphaFoldDB" id="A0A7R9AAQ4"/>